<feature type="binding site" evidence="7">
    <location>
        <position position="606"/>
    </location>
    <ligand>
        <name>ATP</name>
        <dbReference type="ChEBI" id="CHEBI:30616"/>
    </ligand>
</feature>
<feature type="transmembrane region" description="Helical" evidence="8">
    <location>
        <begin position="386"/>
        <end position="406"/>
    </location>
</feature>
<dbReference type="PANTHER" id="PTHR43289">
    <property type="entry name" value="MITOGEN-ACTIVATED PROTEIN KINASE KINASE KINASE 20-RELATED"/>
    <property type="match status" value="1"/>
</dbReference>
<evidence type="ECO:0000256" key="5">
    <source>
        <dbReference type="ARBA" id="ARBA00022777"/>
    </source>
</evidence>
<evidence type="ECO:0000259" key="9">
    <source>
        <dbReference type="PROSITE" id="PS50011"/>
    </source>
</evidence>
<evidence type="ECO:0000256" key="3">
    <source>
        <dbReference type="ARBA" id="ARBA00022679"/>
    </source>
</evidence>
<evidence type="ECO:0000256" key="6">
    <source>
        <dbReference type="ARBA" id="ARBA00022840"/>
    </source>
</evidence>
<feature type="domain" description="Protein kinase" evidence="9">
    <location>
        <begin position="577"/>
        <end position="839"/>
    </location>
</feature>
<dbReference type="PROSITE" id="PS00107">
    <property type="entry name" value="PROTEIN_KINASE_ATP"/>
    <property type="match status" value="1"/>
</dbReference>
<dbReference type="SMART" id="SM00220">
    <property type="entry name" value="S_TKc"/>
    <property type="match status" value="1"/>
</dbReference>
<reference evidence="10 11" key="1">
    <citation type="submission" date="2019-11" db="EMBL/GenBank/DDBJ databases">
        <title>Comparative genomics of hydrocarbon-degrading Desulfosarcina strains.</title>
        <authorList>
            <person name="Watanabe M."/>
            <person name="Kojima H."/>
            <person name="Fukui M."/>
        </authorList>
    </citation>
    <scope>NUCLEOTIDE SEQUENCE [LARGE SCALE GENOMIC DNA]</scope>
    <source>
        <strain evidence="10 11">PP31</strain>
    </source>
</reference>
<feature type="transmembrane region" description="Helical" evidence="8">
    <location>
        <begin position="413"/>
        <end position="436"/>
    </location>
</feature>
<organism evidence="10 11">
    <name type="scientific">Desulfosarcina widdelii</name>
    <dbReference type="NCBI Taxonomy" id="947919"/>
    <lineage>
        <taxon>Bacteria</taxon>
        <taxon>Pseudomonadati</taxon>
        <taxon>Thermodesulfobacteriota</taxon>
        <taxon>Desulfobacteria</taxon>
        <taxon>Desulfobacterales</taxon>
        <taxon>Desulfosarcinaceae</taxon>
        <taxon>Desulfosarcina</taxon>
    </lineage>
</organism>
<keyword evidence="3" id="KW-0808">Transferase</keyword>
<evidence type="ECO:0000256" key="8">
    <source>
        <dbReference type="SAM" id="Phobius"/>
    </source>
</evidence>
<dbReference type="RefSeq" id="WP_155303937.1">
    <property type="nucleotide sequence ID" value="NZ_AP021875.1"/>
</dbReference>
<keyword evidence="8" id="KW-0812">Transmembrane</keyword>
<keyword evidence="2" id="KW-0723">Serine/threonine-protein kinase</keyword>
<keyword evidence="4 7" id="KW-0547">Nucleotide-binding</keyword>
<proteinExistence type="predicted"/>
<keyword evidence="11" id="KW-1185">Reference proteome</keyword>
<dbReference type="InterPro" id="IPR000719">
    <property type="entry name" value="Prot_kinase_dom"/>
</dbReference>
<dbReference type="SMART" id="SM01080">
    <property type="entry name" value="CHASE2"/>
    <property type="match status" value="1"/>
</dbReference>
<dbReference type="KEGG" id="dwd:DSCW_23900"/>
<sequence length="842" mass="92962">MLKRILTTPLIQIVLLTLLVLIAMVASFAPWTAVENRNFDFWAGRVGHPEDLPIAIVAIDDRSIEQFGGWPWPRSRIAELLNLLSENNAAAVGLCLLYTQPDRGEGLAVVQEMRRQLADPQWNGDRSTTARFDELLATLETRLDQDAILIEAVRRTRNAVLPLYVSMDAPADVESVDPSGLVIVNSLNPRVLPAVASGRQQEALRAIGAGFQGPPMGNRVIAPFANLAGKAGALGYLNLNEDDDGRIRHLPLLIACQGRLLPAFALQLALKSSGARLKDLAVGLDLFGQPHLNAGKIDLVADDAYRIPVIHDEDWTRQRRFSFSEIVNGEIDPVVFKDRIVLIGITAQPLARVFRMGLNDRSPEVEVMADALADILSPERISRPSWTRILEIGVVLYFATFLALVIPRVSLRLGAGILLIFLATWYAAAVGLLLGYGYKVEVMAPATLAVVGFLVLQLTVASRRMQAAQLEALTTQGLSYQGQGMLDMAHEKFMQCPVKDRSVKHLLYNLALDFERKRMFNKALDIYRHIRSAGTYRDVNKRIKRFAELDNTLVGGARGEKPLMMAGGDAKPTFGRYEILQELGRGGMGTVYLGRDPKINREVAIKTLEYAEVEPAELPDVKNRFFREAEAAGNLSHPNIVSIYDVGEEHDMAYIAMELLKGDNLTWVCIKGHLLPVPEVLAVMADVTAALDYAHTQGVIHRDIKPANIMRLEDGRVKVTDFSIAHVMDASQTRTGVVLGTPNYMSPEQVDGKRLDGRSDLFSLGIVFYEMLSGTKPFKGDSMSAVLYAIANSRPKPLTKVAEDIPPCVRTLVNKLLAKDRRKRYDSAADVAKAIDDCLKRL</sequence>
<dbReference type="AlphaFoldDB" id="A0A5K7Z4X4"/>
<dbReference type="Gene3D" id="1.10.510.10">
    <property type="entry name" value="Transferase(Phosphotransferase) domain 1"/>
    <property type="match status" value="1"/>
</dbReference>
<dbReference type="InterPro" id="IPR011009">
    <property type="entry name" value="Kinase-like_dom_sf"/>
</dbReference>
<dbReference type="OrthoDB" id="9801841at2"/>
<evidence type="ECO:0000256" key="4">
    <source>
        <dbReference type="ARBA" id="ARBA00022741"/>
    </source>
</evidence>
<keyword evidence="8" id="KW-0472">Membrane</keyword>
<dbReference type="Gene3D" id="3.30.200.20">
    <property type="entry name" value="Phosphorylase Kinase, domain 1"/>
    <property type="match status" value="1"/>
</dbReference>
<dbReference type="Pfam" id="PF00069">
    <property type="entry name" value="Pkinase"/>
    <property type="match status" value="1"/>
</dbReference>
<dbReference type="EC" id="2.7.11.1" evidence="1"/>
<dbReference type="PROSITE" id="PS50011">
    <property type="entry name" value="PROTEIN_KINASE_DOM"/>
    <property type="match status" value="1"/>
</dbReference>
<keyword evidence="5" id="KW-0418">Kinase</keyword>
<evidence type="ECO:0000256" key="7">
    <source>
        <dbReference type="PROSITE-ProRule" id="PRU10141"/>
    </source>
</evidence>
<protein>
    <recommendedName>
        <fullName evidence="1">non-specific serine/threonine protein kinase</fullName>
        <ecNumber evidence="1">2.7.11.1</ecNumber>
    </recommendedName>
</protein>
<evidence type="ECO:0000256" key="2">
    <source>
        <dbReference type="ARBA" id="ARBA00022527"/>
    </source>
</evidence>
<dbReference type="CDD" id="cd14014">
    <property type="entry name" value="STKc_PknB_like"/>
    <property type="match status" value="1"/>
</dbReference>
<evidence type="ECO:0000313" key="10">
    <source>
        <dbReference type="EMBL" id="BBO74973.1"/>
    </source>
</evidence>
<evidence type="ECO:0000256" key="1">
    <source>
        <dbReference type="ARBA" id="ARBA00012513"/>
    </source>
</evidence>
<name>A0A5K7Z4X4_9BACT</name>
<keyword evidence="6 7" id="KW-0067">ATP-binding</keyword>
<dbReference type="Pfam" id="PF05226">
    <property type="entry name" value="CHASE2"/>
    <property type="match status" value="1"/>
</dbReference>
<dbReference type="SUPFAM" id="SSF56112">
    <property type="entry name" value="Protein kinase-like (PK-like)"/>
    <property type="match status" value="1"/>
</dbReference>
<dbReference type="EMBL" id="AP021875">
    <property type="protein sequence ID" value="BBO74973.1"/>
    <property type="molecule type" value="Genomic_DNA"/>
</dbReference>
<dbReference type="InterPro" id="IPR007890">
    <property type="entry name" value="CHASE2"/>
</dbReference>
<gene>
    <name evidence="10" type="ORF">DSCW_23900</name>
</gene>
<dbReference type="FunFam" id="1.10.510.10:FF:000021">
    <property type="entry name" value="Serine/threonine protein kinase"/>
    <property type="match status" value="1"/>
</dbReference>
<dbReference type="InterPro" id="IPR017441">
    <property type="entry name" value="Protein_kinase_ATP_BS"/>
</dbReference>
<evidence type="ECO:0000313" key="11">
    <source>
        <dbReference type="Proteomes" id="UP000427769"/>
    </source>
</evidence>
<dbReference type="Proteomes" id="UP000427769">
    <property type="component" value="Chromosome"/>
</dbReference>
<feature type="transmembrane region" description="Helical" evidence="8">
    <location>
        <begin position="442"/>
        <end position="461"/>
    </location>
</feature>
<dbReference type="GO" id="GO:0005524">
    <property type="term" value="F:ATP binding"/>
    <property type="evidence" value="ECO:0007669"/>
    <property type="project" value="UniProtKB-UniRule"/>
</dbReference>
<dbReference type="PANTHER" id="PTHR43289:SF6">
    <property type="entry name" value="SERINE_THREONINE-PROTEIN KINASE NEKL-3"/>
    <property type="match status" value="1"/>
</dbReference>
<keyword evidence="8" id="KW-1133">Transmembrane helix</keyword>
<accession>A0A5K7Z4X4</accession>
<dbReference type="GO" id="GO:0004674">
    <property type="term" value="F:protein serine/threonine kinase activity"/>
    <property type="evidence" value="ECO:0007669"/>
    <property type="project" value="UniProtKB-KW"/>
</dbReference>